<proteinExistence type="predicted"/>
<dbReference type="RefSeq" id="WP_379792590.1">
    <property type="nucleotide sequence ID" value="NZ_JBHSQB010000009.1"/>
</dbReference>
<evidence type="ECO:0000313" key="1">
    <source>
        <dbReference type="EMBL" id="MFC6097628.1"/>
    </source>
</evidence>
<gene>
    <name evidence="1" type="ORF">ACFPVY_13305</name>
</gene>
<comment type="caution">
    <text evidence="1">The sequence shown here is derived from an EMBL/GenBank/DDBJ whole genome shotgun (WGS) entry which is preliminary data.</text>
</comment>
<dbReference type="EMBL" id="JBHSQB010000009">
    <property type="protein sequence ID" value="MFC6097628.1"/>
    <property type="molecule type" value="Genomic_DNA"/>
</dbReference>
<reference evidence="2" key="1">
    <citation type="journal article" date="2019" name="Int. J. Syst. Evol. Microbiol.">
        <title>The Global Catalogue of Microorganisms (GCM) 10K type strain sequencing project: providing services to taxonomists for standard genome sequencing and annotation.</title>
        <authorList>
            <consortium name="The Broad Institute Genomics Platform"/>
            <consortium name="The Broad Institute Genome Sequencing Center for Infectious Disease"/>
            <person name="Wu L."/>
            <person name="Ma J."/>
        </authorList>
    </citation>
    <scope>NUCLEOTIDE SEQUENCE [LARGE SCALE GENOMIC DNA]</scope>
    <source>
        <strain evidence="2">CCUG 49679</strain>
    </source>
</reference>
<protein>
    <recommendedName>
        <fullName evidence="3">GLPGLI family protein</fullName>
    </recommendedName>
</protein>
<dbReference type="PROSITE" id="PS51257">
    <property type="entry name" value="PROKAR_LIPOPROTEIN"/>
    <property type="match status" value="1"/>
</dbReference>
<dbReference type="Proteomes" id="UP001596287">
    <property type="component" value="Unassembled WGS sequence"/>
</dbReference>
<evidence type="ECO:0000313" key="2">
    <source>
        <dbReference type="Proteomes" id="UP001596287"/>
    </source>
</evidence>
<name>A0ABW1PPW6_9FLAO</name>
<accession>A0ABW1PPW6</accession>
<sequence length="210" mass="24787">MRNTLLYFVLFFIISCQNKKGDIIEIYLTNHRIESYEGVPLRVAIKDSVILRQVLESWGEEIRIDTVNDKPIFMGHFQAEEKDLQKKPFIEDSEIIGLDFKNSRIHFKKSVTEKIYDSLPKWNKRKEFGKQFVLCHNGKIVIKGYLINSYSSKWSSTYLISYHALPDKNDVIKQVSFPINYGLNFEENKLKKHENLYGAFKNREILENKN</sequence>
<evidence type="ECO:0008006" key="3">
    <source>
        <dbReference type="Google" id="ProtNLM"/>
    </source>
</evidence>
<organism evidence="1 2">
    <name type="scientific">Flavobacterium qiangtangense</name>
    <dbReference type="NCBI Taxonomy" id="1442595"/>
    <lineage>
        <taxon>Bacteria</taxon>
        <taxon>Pseudomonadati</taxon>
        <taxon>Bacteroidota</taxon>
        <taxon>Flavobacteriia</taxon>
        <taxon>Flavobacteriales</taxon>
        <taxon>Flavobacteriaceae</taxon>
        <taxon>Flavobacterium</taxon>
    </lineage>
</organism>
<keyword evidence="2" id="KW-1185">Reference proteome</keyword>